<dbReference type="InterPro" id="IPR002849">
    <property type="entry name" value="DUF131"/>
</dbReference>
<keyword evidence="4" id="KW-1185">Reference proteome</keyword>
<dbReference type="KEGG" id="mseb:RE474_09565"/>
<keyword evidence="2" id="KW-0812">Transmembrane</keyword>
<dbReference type="AlphaFoldDB" id="A0AA51UIV4"/>
<dbReference type="EMBL" id="CP133592">
    <property type="protein sequence ID" value="WMW24337.1"/>
    <property type="molecule type" value="Genomic_DNA"/>
</dbReference>
<feature type="region of interest" description="Disordered" evidence="1">
    <location>
        <begin position="31"/>
        <end position="64"/>
    </location>
</feature>
<keyword evidence="2" id="KW-1133">Transmembrane helix</keyword>
<keyword evidence="2" id="KW-0472">Membrane</keyword>
<dbReference type="RefSeq" id="WP_309310149.1">
    <property type="nucleotide sequence ID" value="NZ_CP133592.1"/>
</dbReference>
<proteinExistence type="predicted"/>
<feature type="compositionally biased region" description="Low complexity" evidence="1">
    <location>
        <begin position="40"/>
        <end position="58"/>
    </location>
</feature>
<reference evidence="3 4" key="1">
    <citation type="submission" date="2023-08" db="EMBL/GenBank/DDBJ databases">
        <title>Methanolobus mangrovi sp. nov. and Methanolobus sediminis sp. nov, two novel methylotrophic methanogens isolated from mangrove sediments in China.</title>
        <authorList>
            <person name="Zhou J."/>
        </authorList>
    </citation>
    <scope>NUCLEOTIDE SEQUENCE [LARGE SCALE GENOMIC DNA]</scope>
    <source>
        <strain evidence="3 4">FTZ6</strain>
    </source>
</reference>
<feature type="transmembrane region" description="Helical" evidence="2">
    <location>
        <begin position="88"/>
        <end position="106"/>
    </location>
</feature>
<dbReference type="Pfam" id="PF01998">
    <property type="entry name" value="DUF131"/>
    <property type="match status" value="1"/>
</dbReference>
<name>A0AA51UIV4_9EURY</name>
<dbReference type="NCBIfam" id="TIGR00304">
    <property type="entry name" value="TIGR00304 family membrane protein"/>
    <property type="match status" value="1"/>
</dbReference>
<evidence type="ECO:0000256" key="2">
    <source>
        <dbReference type="SAM" id="Phobius"/>
    </source>
</evidence>
<dbReference type="Proteomes" id="UP001182908">
    <property type="component" value="Chromosome"/>
</dbReference>
<evidence type="ECO:0000313" key="3">
    <source>
        <dbReference type="EMBL" id="WMW24337.1"/>
    </source>
</evidence>
<protein>
    <submittedName>
        <fullName evidence="3">TIGR00304 family protein</fullName>
    </submittedName>
</protein>
<sequence length="108" mass="11660">MMLGTSLVLLGIILIIAGFVLIFISGVSNSQNREKRDEYSLNSDSYHSNSSSNGGSFKSDSDKTEVRGGGLIMLGPIPIIIGSDNKSAQTLMILAIVLMVLYFLLFSR</sequence>
<organism evidence="3 4">
    <name type="scientific">Methanolobus sediminis</name>
    <dbReference type="NCBI Taxonomy" id="3072978"/>
    <lineage>
        <taxon>Archaea</taxon>
        <taxon>Methanobacteriati</taxon>
        <taxon>Methanobacteriota</taxon>
        <taxon>Stenosarchaea group</taxon>
        <taxon>Methanomicrobia</taxon>
        <taxon>Methanosarcinales</taxon>
        <taxon>Methanosarcinaceae</taxon>
        <taxon>Methanolobus</taxon>
    </lineage>
</organism>
<dbReference type="GeneID" id="84232964"/>
<feature type="transmembrane region" description="Helical" evidence="2">
    <location>
        <begin position="6"/>
        <end position="27"/>
    </location>
</feature>
<gene>
    <name evidence="3" type="ORF">RE474_09565</name>
</gene>
<evidence type="ECO:0000313" key="4">
    <source>
        <dbReference type="Proteomes" id="UP001182908"/>
    </source>
</evidence>
<accession>A0AA51UIV4</accession>
<evidence type="ECO:0000256" key="1">
    <source>
        <dbReference type="SAM" id="MobiDB-lite"/>
    </source>
</evidence>
<feature type="transmembrane region" description="Helical" evidence="2">
    <location>
        <begin position="66"/>
        <end position="82"/>
    </location>
</feature>